<evidence type="ECO:0000256" key="2">
    <source>
        <dbReference type="ARBA" id="ARBA00007274"/>
    </source>
</evidence>
<evidence type="ECO:0000256" key="3">
    <source>
        <dbReference type="ARBA" id="ARBA00011553"/>
    </source>
</evidence>
<dbReference type="InterPro" id="IPR045304">
    <property type="entry name" value="LbH_SAT"/>
</dbReference>
<dbReference type="AlphaFoldDB" id="A0A835Q2A1"/>
<feature type="signal peptide" evidence="8">
    <location>
        <begin position="1"/>
        <end position="38"/>
    </location>
</feature>
<dbReference type="FunFam" id="2.160.10.10:FF:000002">
    <property type="entry name" value="Serine acetyltransferase"/>
    <property type="match status" value="1"/>
</dbReference>
<protein>
    <recommendedName>
        <fullName evidence="4">serine O-acetyltransferase</fullName>
        <ecNumber evidence="4">2.3.1.30</ecNumber>
    </recommendedName>
</protein>
<proteinExistence type="inferred from homology"/>
<dbReference type="GO" id="GO:0009001">
    <property type="term" value="F:serine O-acetyltransferase activity"/>
    <property type="evidence" value="ECO:0007669"/>
    <property type="project" value="UniProtKB-EC"/>
</dbReference>
<comment type="subunit">
    <text evidence="3">Homomultimer.</text>
</comment>
<dbReference type="CDD" id="cd03354">
    <property type="entry name" value="LbH_SAT"/>
    <property type="match status" value="1"/>
</dbReference>
<keyword evidence="11" id="KW-1185">Reference proteome</keyword>
<dbReference type="InterPro" id="IPR042122">
    <property type="entry name" value="Ser_AcTrfase_N_sf"/>
</dbReference>
<comment type="pathway">
    <text evidence="1">Amino-acid biosynthesis; L-cysteine biosynthesis; L-cysteine from L-serine: step 1/2.</text>
</comment>
<evidence type="ECO:0000313" key="11">
    <source>
        <dbReference type="Proteomes" id="UP000636800"/>
    </source>
</evidence>
<accession>A0A835Q2A1</accession>
<dbReference type="Proteomes" id="UP000636800">
    <property type="component" value="Chromosome 10"/>
</dbReference>
<comment type="caution">
    <text evidence="10">The sequence shown here is derived from an EMBL/GenBank/DDBJ whole genome shotgun (WGS) entry which is preliminary data.</text>
</comment>
<evidence type="ECO:0000256" key="1">
    <source>
        <dbReference type="ARBA" id="ARBA00004876"/>
    </source>
</evidence>
<dbReference type="Pfam" id="PF00132">
    <property type="entry name" value="Hexapep"/>
    <property type="match status" value="1"/>
</dbReference>
<feature type="domain" description="Serine acetyltransferase N-terminal" evidence="9">
    <location>
        <begin position="108"/>
        <end position="213"/>
    </location>
</feature>
<dbReference type="NCBIfam" id="TIGR01172">
    <property type="entry name" value="cysE"/>
    <property type="match status" value="1"/>
</dbReference>
<dbReference type="Gene3D" id="2.160.10.10">
    <property type="entry name" value="Hexapeptide repeat proteins"/>
    <property type="match status" value="1"/>
</dbReference>
<feature type="chain" id="PRO_5032610284" description="serine O-acetyltransferase" evidence="8">
    <location>
        <begin position="39"/>
        <end position="371"/>
    </location>
</feature>
<gene>
    <name evidence="10" type="ORF">HPP92_020398</name>
</gene>
<evidence type="ECO:0000259" key="9">
    <source>
        <dbReference type="SMART" id="SM00971"/>
    </source>
</evidence>
<keyword evidence="8" id="KW-0732">Signal</keyword>
<dbReference type="InterPro" id="IPR001451">
    <property type="entry name" value="Hexapep"/>
</dbReference>
<evidence type="ECO:0000256" key="6">
    <source>
        <dbReference type="ARBA" id="ARBA00022679"/>
    </source>
</evidence>
<comment type="similarity">
    <text evidence="2">Belongs to the transferase hexapeptide repeat family.</text>
</comment>
<evidence type="ECO:0000313" key="10">
    <source>
        <dbReference type="EMBL" id="KAG0464329.1"/>
    </source>
</evidence>
<dbReference type="EC" id="2.3.1.30" evidence="4"/>
<keyword evidence="5" id="KW-0028">Amino-acid biosynthesis</keyword>
<keyword evidence="7" id="KW-0012">Acyltransferase</keyword>
<dbReference type="InterPro" id="IPR005881">
    <property type="entry name" value="Ser_O-AcTrfase"/>
</dbReference>
<dbReference type="InterPro" id="IPR011004">
    <property type="entry name" value="Trimer_LpxA-like_sf"/>
</dbReference>
<dbReference type="PANTHER" id="PTHR42811">
    <property type="entry name" value="SERINE ACETYLTRANSFERASE"/>
    <property type="match status" value="1"/>
</dbReference>
<dbReference type="NCBIfam" id="NF041874">
    <property type="entry name" value="EPS_EpsC"/>
    <property type="match status" value="1"/>
</dbReference>
<evidence type="ECO:0000256" key="4">
    <source>
        <dbReference type="ARBA" id="ARBA00013266"/>
    </source>
</evidence>
<dbReference type="Gene3D" id="1.10.3130.10">
    <property type="entry name" value="serine acetyltransferase, domain 1"/>
    <property type="match status" value="1"/>
</dbReference>
<keyword evidence="6" id="KW-0808">Transferase</keyword>
<dbReference type="EMBL" id="JADCNL010000010">
    <property type="protein sequence ID" value="KAG0464329.1"/>
    <property type="molecule type" value="Genomic_DNA"/>
</dbReference>
<name>A0A835Q2A1_VANPL</name>
<evidence type="ECO:0000256" key="5">
    <source>
        <dbReference type="ARBA" id="ARBA00022605"/>
    </source>
</evidence>
<dbReference type="InterPro" id="IPR010493">
    <property type="entry name" value="Ser_AcTrfase_N"/>
</dbReference>
<dbReference type="UniPathway" id="UPA00136">
    <property type="reaction ID" value="UER00199"/>
</dbReference>
<dbReference type="InterPro" id="IPR053376">
    <property type="entry name" value="Serine_acetyltransferase"/>
</dbReference>
<organism evidence="10 11">
    <name type="scientific">Vanilla planifolia</name>
    <name type="common">Vanilla</name>
    <dbReference type="NCBI Taxonomy" id="51239"/>
    <lineage>
        <taxon>Eukaryota</taxon>
        <taxon>Viridiplantae</taxon>
        <taxon>Streptophyta</taxon>
        <taxon>Embryophyta</taxon>
        <taxon>Tracheophyta</taxon>
        <taxon>Spermatophyta</taxon>
        <taxon>Magnoliopsida</taxon>
        <taxon>Liliopsida</taxon>
        <taxon>Asparagales</taxon>
        <taxon>Orchidaceae</taxon>
        <taxon>Vanilloideae</taxon>
        <taxon>Vanilleae</taxon>
        <taxon>Vanilla</taxon>
    </lineage>
</organism>
<dbReference type="GO" id="GO:0005737">
    <property type="term" value="C:cytoplasm"/>
    <property type="evidence" value="ECO:0007669"/>
    <property type="project" value="InterPro"/>
</dbReference>
<sequence>MIKGSHSSDNHINTAVPRSTLHECKLLFLLLFSMTASTLSPPAITDALRPPNSRNPSRSIVACIDSSRPKIPTTNPVSYNSSTVQIVDSLCHWPELADQVSDDYVDDVWSQIREEALSDTEDEPILARYYSELILRHESLESALSNLLSMKLSIPNLLSNNDLRELFAESLVHDDAIGRAVRADLRAAFDRDPASSKMVHYFLYYKGFHACQAHRVAHWLWITGRRAAALLIQSRSSEAFAVDIHPRARIGSGIFLGHATGVVIGETAVVGDNVSILHNVTLGGTGKDSGDRHPKICDGVLVGPGTQILGNVKIWEGAKVGAGSVVLKDVPPMTTAVGSPARLLGGKENPIVLDQFGGLNTDHTSWSDFVI</sequence>
<evidence type="ECO:0000256" key="7">
    <source>
        <dbReference type="ARBA" id="ARBA00023315"/>
    </source>
</evidence>
<dbReference type="GO" id="GO:0006535">
    <property type="term" value="P:cysteine biosynthetic process from serine"/>
    <property type="evidence" value="ECO:0007669"/>
    <property type="project" value="InterPro"/>
</dbReference>
<evidence type="ECO:0000256" key="8">
    <source>
        <dbReference type="SAM" id="SignalP"/>
    </source>
</evidence>
<dbReference type="Pfam" id="PF06426">
    <property type="entry name" value="SATase_N"/>
    <property type="match status" value="1"/>
</dbReference>
<dbReference type="SUPFAM" id="SSF51161">
    <property type="entry name" value="Trimeric LpxA-like enzymes"/>
    <property type="match status" value="1"/>
</dbReference>
<dbReference type="SMART" id="SM00971">
    <property type="entry name" value="SATase_N"/>
    <property type="match status" value="1"/>
</dbReference>
<reference evidence="10 11" key="1">
    <citation type="journal article" date="2020" name="Nat. Food">
        <title>A phased Vanilla planifolia genome enables genetic improvement of flavour and production.</title>
        <authorList>
            <person name="Hasing T."/>
            <person name="Tang H."/>
            <person name="Brym M."/>
            <person name="Khazi F."/>
            <person name="Huang T."/>
            <person name="Chambers A.H."/>
        </authorList>
    </citation>
    <scope>NUCLEOTIDE SEQUENCE [LARGE SCALE GENOMIC DNA]</scope>
    <source>
        <tissue evidence="10">Leaf</tissue>
    </source>
</reference>